<accession>A0AAU8FWM7</accession>
<protein>
    <recommendedName>
        <fullName evidence="2">Gp28/Gp37-like domain-containing protein</fullName>
    </recommendedName>
</protein>
<proteinExistence type="predicted"/>
<evidence type="ECO:0000256" key="1">
    <source>
        <dbReference type="SAM" id="MobiDB-lite"/>
    </source>
</evidence>
<reference evidence="3" key="1">
    <citation type="submission" date="2024-06" db="EMBL/GenBank/DDBJ databases">
        <title>Complete genome sequence of the cellulolytic actinobacterium, Cellulosimicrobium ES-005.</title>
        <authorList>
            <person name="Matthews C.T."/>
            <person name="Underwood K.D."/>
            <person name="Ghanchi K.M."/>
            <person name="Fields S.D."/>
            <person name="Gardner S.G."/>
        </authorList>
    </citation>
    <scope>NUCLEOTIDE SEQUENCE</scope>
    <source>
        <strain evidence="3">ES-005</strain>
    </source>
</reference>
<sequence length="655" mass="71298">MLVEDLTLEVRDPQLRRAGIVDLNDAVLEIRSEFCNVGTWKLTVVSDHPTIKTLRTPGSGITLRAHGKVFFSGRHDGRTAKATFDDPEGTVTFEGISDDHILGDRLAYPVPSSPTMEGQTAAANDVREGKLETVMHSFVRANVGPGAPAARRHPQLDMGPDLGRGPAVKRSTRFAKLGNLLRDIVVLGDLGFRVIQRGTRLAFETYAVADRTKTIRMDVWNGTLESYESTSVGASVTHVIVAGQDEGVKRQLLERTSAESLAQEKLWNRRIELFLDQRHTDDLEELAQAGDEELAKNGVAQSAVKFVPMDDGTMEFLKDWFVGDRVTAVVEDREVPAIVSAAVLRVDQDGVQIMCALGDINGQGSTEGFISRTESRLSALERTAESAKLVPAENVVGLAELELALRYQQGLSGGGLRTVSFDPNMGFTVKWSNRFLATSVGSGPEIPRGFFDIALPPAGTAIPVVGTSEKVTATDDGVYLRTYDALYYELPLGGQSASRPENFRIVRYDGPAAKVAPSWVLVATGAGDSASTRCVRWGTGEVQYPWMSLVPHLTENWASYSGISIPTYRRTPEGVQFRGMVRPTKTLSLGTNASHQFATGLPVTDAPSYYAATIAQTTFAEIHVINQSGLAVRMKQDISVGTSWWVSLDNLRIPF</sequence>
<dbReference type="InterPro" id="IPR029432">
    <property type="entry name" value="Gp28/Gp37-like_dom"/>
</dbReference>
<feature type="domain" description="Gp28/Gp37-like" evidence="2">
    <location>
        <begin position="8"/>
        <end position="358"/>
    </location>
</feature>
<dbReference type="RefSeq" id="WP_353707298.1">
    <property type="nucleotide sequence ID" value="NZ_CP159290.1"/>
</dbReference>
<dbReference type="Pfam" id="PF14594">
    <property type="entry name" value="Sipho_Gp37"/>
    <property type="match status" value="1"/>
</dbReference>
<organism evidence="3">
    <name type="scientific">Cellulosimicrobium sp. ES-005</name>
    <dbReference type="NCBI Taxonomy" id="3163031"/>
    <lineage>
        <taxon>Bacteria</taxon>
        <taxon>Bacillati</taxon>
        <taxon>Actinomycetota</taxon>
        <taxon>Actinomycetes</taxon>
        <taxon>Micrococcales</taxon>
        <taxon>Promicromonosporaceae</taxon>
        <taxon>Cellulosimicrobium</taxon>
    </lineage>
</organism>
<feature type="region of interest" description="Disordered" evidence="1">
    <location>
        <begin position="144"/>
        <end position="167"/>
    </location>
</feature>
<evidence type="ECO:0000259" key="2">
    <source>
        <dbReference type="Pfam" id="PF14594"/>
    </source>
</evidence>
<gene>
    <name evidence="3" type="ORF">ABRQ22_15015</name>
</gene>
<dbReference type="AlphaFoldDB" id="A0AAU8FWM7"/>
<name>A0AAU8FWM7_9MICO</name>
<dbReference type="EMBL" id="CP159290">
    <property type="protein sequence ID" value="XCH28896.1"/>
    <property type="molecule type" value="Genomic_DNA"/>
</dbReference>
<evidence type="ECO:0000313" key="3">
    <source>
        <dbReference type="EMBL" id="XCH28896.1"/>
    </source>
</evidence>